<organism evidence="1 2">
    <name type="scientific">Batillaria attramentaria</name>
    <dbReference type="NCBI Taxonomy" id="370345"/>
    <lineage>
        <taxon>Eukaryota</taxon>
        <taxon>Metazoa</taxon>
        <taxon>Spiralia</taxon>
        <taxon>Lophotrochozoa</taxon>
        <taxon>Mollusca</taxon>
        <taxon>Gastropoda</taxon>
        <taxon>Caenogastropoda</taxon>
        <taxon>Sorbeoconcha</taxon>
        <taxon>Cerithioidea</taxon>
        <taxon>Batillariidae</taxon>
        <taxon>Batillaria</taxon>
    </lineage>
</organism>
<dbReference type="AlphaFoldDB" id="A0ABD0JKU9"/>
<dbReference type="Proteomes" id="UP001519460">
    <property type="component" value="Unassembled WGS sequence"/>
</dbReference>
<comment type="caution">
    <text evidence="1">The sequence shown here is derived from an EMBL/GenBank/DDBJ whole genome shotgun (WGS) entry which is preliminary data.</text>
</comment>
<evidence type="ECO:0000313" key="1">
    <source>
        <dbReference type="EMBL" id="KAK7475315.1"/>
    </source>
</evidence>
<keyword evidence="2" id="KW-1185">Reference proteome</keyword>
<evidence type="ECO:0000313" key="2">
    <source>
        <dbReference type="Proteomes" id="UP001519460"/>
    </source>
</evidence>
<accession>A0ABD0JKU9</accession>
<proteinExistence type="predicted"/>
<sequence length="109" mass="12518">MGLSPEDKVITNIDCHSDYGLVHVYHLQQISTRPNLHWPLWTQREPPGRFVCFGLTGTLGLDRVSTVRTMASEWTEYMTPMTLEFIAQGSDRRPPLTLVTTQECTRLRN</sequence>
<protein>
    <submittedName>
        <fullName evidence="1">Uncharacterized protein</fullName>
    </submittedName>
</protein>
<dbReference type="EMBL" id="JACVVK020000410">
    <property type="protein sequence ID" value="KAK7475315.1"/>
    <property type="molecule type" value="Genomic_DNA"/>
</dbReference>
<name>A0ABD0JKU9_9CAEN</name>
<reference evidence="1 2" key="1">
    <citation type="journal article" date="2023" name="Sci. Data">
        <title>Genome assembly of the Korean intertidal mud-creeper Batillaria attramentaria.</title>
        <authorList>
            <person name="Patra A.K."/>
            <person name="Ho P.T."/>
            <person name="Jun S."/>
            <person name="Lee S.J."/>
            <person name="Kim Y."/>
            <person name="Won Y.J."/>
        </authorList>
    </citation>
    <scope>NUCLEOTIDE SEQUENCE [LARGE SCALE GENOMIC DNA]</scope>
    <source>
        <strain evidence="1">Wonlab-2016</strain>
    </source>
</reference>
<gene>
    <name evidence="1" type="ORF">BaRGS_00033462</name>
</gene>